<dbReference type="OrthoDB" id="5348860at2"/>
<keyword evidence="1" id="KW-0732">Signal</keyword>
<evidence type="ECO:0000313" key="3">
    <source>
        <dbReference type="EMBL" id="TGE24903.1"/>
    </source>
</evidence>
<dbReference type="Proteomes" id="UP000297549">
    <property type="component" value="Unassembled WGS sequence"/>
</dbReference>
<dbReference type="EMBL" id="SRLC01000001">
    <property type="protein sequence ID" value="TGE24903.1"/>
    <property type="molecule type" value="Genomic_DNA"/>
</dbReference>
<evidence type="ECO:0000259" key="2">
    <source>
        <dbReference type="Pfam" id="PF03724"/>
    </source>
</evidence>
<feature type="domain" description="DUF306" evidence="2">
    <location>
        <begin position="37"/>
        <end position="142"/>
    </location>
</feature>
<organism evidence="3 4">
    <name type="scientific">Hymenobacter aquaticus</name>
    <dbReference type="NCBI Taxonomy" id="1867101"/>
    <lineage>
        <taxon>Bacteria</taxon>
        <taxon>Pseudomonadati</taxon>
        <taxon>Bacteroidota</taxon>
        <taxon>Cytophagia</taxon>
        <taxon>Cytophagales</taxon>
        <taxon>Hymenobacteraceae</taxon>
        <taxon>Hymenobacter</taxon>
    </lineage>
</organism>
<feature type="signal peptide" evidence="1">
    <location>
        <begin position="1"/>
        <end position="24"/>
    </location>
</feature>
<dbReference type="InterPro" id="IPR005184">
    <property type="entry name" value="DUF306_Meta_HslJ"/>
</dbReference>
<dbReference type="InterPro" id="IPR053147">
    <property type="entry name" value="Hsp_HslJ-like"/>
</dbReference>
<name>A0A4Z0Q6Z1_9BACT</name>
<dbReference type="PROSITE" id="PS51257">
    <property type="entry name" value="PROKAR_LIPOPROTEIN"/>
    <property type="match status" value="1"/>
</dbReference>
<feature type="chain" id="PRO_5021373132" evidence="1">
    <location>
        <begin position="25"/>
        <end position="155"/>
    </location>
</feature>
<dbReference type="PANTHER" id="PTHR35535:SF1">
    <property type="entry name" value="HEAT SHOCK PROTEIN HSLJ"/>
    <property type="match status" value="1"/>
</dbReference>
<proteinExistence type="predicted"/>
<comment type="caution">
    <text evidence="3">The sequence shown here is derived from an EMBL/GenBank/DDBJ whole genome shotgun (WGS) entry which is preliminary data.</text>
</comment>
<sequence length="155" mass="16605">MIRSLFSACSFLFLLSACQSSMPAASTKTAPTTTPPAELRNTRWVLRQLAGQPVATPAAGEAYVLLRNEELRAEGNGGCNRFRGTFEQPANGQLRFGALLSTRMACADAQGNATETGFLAALTNTRTYQISGDTLRLYAEATTTPAAVLHAVYLR</sequence>
<dbReference type="PANTHER" id="PTHR35535">
    <property type="entry name" value="HEAT SHOCK PROTEIN HSLJ"/>
    <property type="match status" value="1"/>
</dbReference>
<accession>A0A4Z0Q6Z1</accession>
<protein>
    <submittedName>
        <fullName evidence="3">META domain-containing protein</fullName>
    </submittedName>
</protein>
<reference evidence="3 4" key="1">
    <citation type="submission" date="2019-04" db="EMBL/GenBank/DDBJ databases">
        <authorList>
            <person name="Feng G."/>
            <person name="Zhang J."/>
            <person name="Zhu H."/>
        </authorList>
    </citation>
    <scope>NUCLEOTIDE SEQUENCE [LARGE SCALE GENOMIC DNA]</scope>
    <source>
        <strain evidence="3 4">JCM 31653</strain>
    </source>
</reference>
<dbReference type="InterPro" id="IPR038670">
    <property type="entry name" value="HslJ-like_sf"/>
</dbReference>
<evidence type="ECO:0000313" key="4">
    <source>
        <dbReference type="Proteomes" id="UP000297549"/>
    </source>
</evidence>
<evidence type="ECO:0000256" key="1">
    <source>
        <dbReference type="SAM" id="SignalP"/>
    </source>
</evidence>
<dbReference type="Gene3D" id="2.40.128.270">
    <property type="match status" value="1"/>
</dbReference>
<dbReference type="AlphaFoldDB" id="A0A4Z0Q6Z1"/>
<dbReference type="Pfam" id="PF03724">
    <property type="entry name" value="META"/>
    <property type="match status" value="1"/>
</dbReference>
<keyword evidence="4" id="KW-1185">Reference proteome</keyword>
<gene>
    <name evidence="3" type="ORF">E5K00_06795</name>
</gene>
<dbReference type="RefSeq" id="WP_135462482.1">
    <property type="nucleotide sequence ID" value="NZ_SRLC01000001.1"/>
</dbReference>